<dbReference type="OrthoDB" id="5120525at2"/>
<comment type="caution">
    <text evidence="2">The sequence shown here is derived from an EMBL/GenBank/DDBJ whole genome shotgun (WGS) entry which is preliminary data.</text>
</comment>
<name>A0A1X1D412_9GAMM</name>
<proteinExistence type="predicted"/>
<dbReference type="SUPFAM" id="SSF50475">
    <property type="entry name" value="FMN-binding split barrel"/>
    <property type="match status" value="1"/>
</dbReference>
<dbReference type="Proteomes" id="UP000193558">
    <property type="component" value="Unassembled WGS sequence"/>
</dbReference>
<accession>A0A1X1D412</accession>
<evidence type="ECO:0000313" key="2">
    <source>
        <dbReference type="EMBL" id="ORM71261.1"/>
    </source>
</evidence>
<dbReference type="Pfam" id="PF12766">
    <property type="entry name" value="Pyridox_oxase_2"/>
    <property type="match status" value="1"/>
</dbReference>
<dbReference type="GO" id="GO:0010181">
    <property type="term" value="F:FMN binding"/>
    <property type="evidence" value="ECO:0007669"/>
    <property type="project" value="InterPro"/>
</dbReference>
<dbReference type="EMBL" id="MLFR01000002">
    <property type="protein sequence ID" value="ORM71261.1"/>
    <property type="molecule type" value="Genomic_DNA"/>
</dbReference>
<protein>
    <submittedName>
        <fullName evidence="2">Pyridoxamine-phosphate oxidase</fullName>
    </submittedName>
</protein>
<dbReference type="InterPro" id="IPR012349">
    <property type="entry name" value="Split_barrel_FMN-bd"/>
</dbReference>
<dbReference type="AlphaFoldDB" id="A0A1X1D412"/>
<organism evidence="2 3">
    <name type="scientific">Pantoea rwandensis</name>
    <dbReference type="NCBI Taxonomy" id="1076550"/>
    <lineage>
        <taxon>Bacteria</taxon>
        <taxon>Pseudomonadati</taxon>
        <taxon>Pseudomonadota</taxon>
        <taxon>Gammaproteobacteria</taxon>
        <taxon>Enterobacterales</taxon>
        <taxon>Erwiniaceae</taxon>
        <taxon>Pantoea</taxon>
    </lineage>
</organism>
<evidence type="ECO:0000259" key="1">
    <source>
        <dbReference type="Pfam" id="PF12766"/>
    </source>
</evidence>
<dbReference type="Gene3D" id="2.30.110.10">
    <property type="entry name" value="Electron Transport, Fmn-binding Protein, Chain A"/>
    <property type="match status" value="1"/>
</dbReference>
<sequence>MRLDEIDSDSWNALENAVKDPESGFHFLTVASVDQHGKPQARTMVLRNVNRKHRTLEIHTDMRSPKWQTLGSNRDVSVLGYSNRTQLRLQGTAELHVAHSEVAANAWQQLSRRTQKTYAGAAPGSDIDTSPNEVGNPENHFGVLLIRISLLDWCRLARENNQRALLQYNVAGTLTSCKWVNP</sequence>
<reference evidence="2 3" key="1">
    <citation type="journal article" date="2017" name="Antonie Van Leeuwenhoek">
        <title>Phylogenomic resolution of the bacterial genus Pantoea and its relationship with Erwinia and Tatumella.</title>
        <authorList>
            <person name="Palmer M."/>
            <person name="Steenkamp E.T."/>
            <person name="Coetzee M.P."/>
            <person name="Chan W.Y."/>
            <person name="van Zyl E."/>
            <person name="De Maayer P."/>
            <person name="Coutinho T.A."/>
            <person name="Blom J."/>
            <person name="Smits T.H."/>
            <person name="Duffy B."/>
            <person name="Venter S.N."/>
        </authorList>
    </citation>
    <scope>NUCLEOTIDE SEQUENCE [LARGE SCALE GENOMIC DNA]</scope>
    <source>
        <strain evidence="2 3">LMG 26275</strain>
    </source>
</reference>
<feature type="domain" description="Pyridoxamine 5'-phosphate oxidase Alr4036 family FMN-binding" evidence="1">
    <location>
        <begin position="10"/>
        <end position="96"/>
    </location>
</feature>
<gene>
    <name evidence="2" type="ORF">HA51_04265</name>
</gene>
<dbReference type="InterPro" id="IPR024624">
    <property type="entry name" value="Pyridox_Oxase_Alr4036_FMN-bd"/>
</dbReference>
<evidence type="ECO:0000313" key="3">
    <source>
        <dbReference type="Proteomes" id="UP000193558"/>
    </source>
</evidence>